<reference evidence="1 2" key="1">
    <citation type="submission" date="2021-06" db="EMBL/GenBank/DDBJ databases">
        <title>Complete genome of Haloferula helveola possessing various polysaccharide degrading enzymes.</title>
        <authorList>
            <person name="Takami H."/>
            <person name="Huang C."/>
            <person name="Hamasaki K."/>
        </authorList>
    </citation>
    <scope>NUCLEOTIDE SEQUENCE [LARGE SCALE GENOMIC DNA]</scope>
    <source>
        <strain evidence="1 2">CN-1</strain>
    </source>
</reference>
<sequence length="114" mass="12518">MQTPNSTFLKVAAATITLPLCSCVTFTEIDSDPPGADVFVVPARLYDADPAIATESKSALQEQYSLGLLEPKTPTRFRGGERTYVVIAELDGVRKAQRIQPTELENNRTTISFR</sequence>
<dbReference type="RefSeq" id="WP_338686806.1">
    <property type="nucleotide sequence ID" value="NZ_AP024702.1"/>
</dbReference>
<organism evidence="1 2">
    <name type="scientific">Haloferula helveola</name>
    <dbReference type="NCBI Taxonomy" id="490095"/>
    <lineage>
        <taxon>Bacteria</taxon>
        <taxon>Pseudomonadati</taxon>
        <taxon>Verrucomicrobiota</taxon>
        <taxon>Verrucomicrobiia</taxon>
        <taxon>Verrucomicrobiales</taxon>
        <taxon>Verrucomicrobiaceae</taxon>
        <taxon>Haloferula</taxon>
    </lineage>
</organism>
<protein>
    <recommendedName>
        <fullName evidence="3">Lipoprotein</fullName>
    </recommendedName>
</protein>
<dbReference type="Proteomes" id="UP001374893">
    <property type="component" value="Chromosome"/>
</dbReference>
<accession>A0ABN6HC09</accession>
<gene>
    <name evidence="1" type="ORF">HAHE_38650</name>
</gene>
<proteinExistence type="predicted"/>
<name>A0ABN6HC09_9BACT</name>
<evidence type="ECO:0000313" key="1">
    <source>
        <dbReference type="EMBL" id="BCX49957.1"/>
    </source>
</evidence>
<evidence type="ECO:0008006" key="3">
    <source>
        <dbReference type="Google" id="ProtNLM"/>
    </source>
</evidence>
<dbReference type="EMBL" id="AP024702">
    <property type="protein sequence ID" value="BCX49957.1"/>
    <property type="molecule type" value="Genomic_DNA"/>
</dbReference>
<evidence type="ECO:0000313" key="2">
    <source>
        <dbReference type="Proteomes" id="UP001374893"/>
    </source>
</evidence>
<keyword evidence="2" id="KW-1185">Reference proteome</keyword>